<gene>
    <name evidence="1" type="ORF">E6K80_08785</name>
</gene>
<dbReference type="InterPro" id="IPR043519">
    <property type="entry name" value="NT_sf"/>
</dbReference>
<protein>
    <submittedName>
        <fullName evidence="1">Nucleotidyltransferase domain-containing protein</fullName>
    </submittedName>
</protein>
<keyword evidence="1" id="KW-0808">Transferase</keyword>
<dbReference type="Gene3D" id="3.30.460.10">
    <property type="entry name" value="Beta Polymerase, domain 2"/>
    <property type="match status" value="1"/>
</dbReference>
<organism evidence="1 2">
    <name type="scientific">Eiseniibacteriota bacterium</name>
    <dbReference type="NCBI Taxonomy" id="2212470"/>
    <lineage>
        <taxon>Bacteria</taxon>
        <taxon>Candidatus Eiseniibacteriota</taxon>
    </lineage>
</organism>
<dbReference type="GO" id="GO:0016740">
    <property type="term" value="F:transferase activity"/>
    <property type="evidence" value="ECO:0007669"/>
    <property type="project" value="UniProtKB-KW"/>
</dbReference>
<dbReference type="EMBL" id="VBPA01000214">
    <property type="protein sequence ID" value="TMQ70344.1"/>
    <property type="molecule type" value="Genomic_DNA"/>
</dbReference>
<accession>A0A538U367</accession>
<evidence type="ECO:0000313" key="2">
    <source>
        <dbReference type="Proteomes" id="UP000319836"/>
    </source>
</evidence>
<reference evidence="1 2" key="1">
    <citation type="journal article" date="2019" name="Nat. Microbiol.">
        <title>Mediterranean grassland soil C-N compound turnover is dependent on rainfall and depth, and is mediated by genomically divergent microorganisms.</title>
        <authorList>
            <person name="Diamond S."/>
            <person name="Andeer P.F."/>
            <person name="Li Z."/>
            <person name="Crits-Christoph A."/>
            <person name="Burstein D."/>
            <person name="Anantharaman K."/>
            <person name="Lane K.R."/>
            <person name="Thomas B.C."/>
            <person name="Pan C."/>
            <person name="Northen T.R."/>
            <person name="Banfield J.F."/>
        </authorList>
    </citation>
    <scope>NUCLEOTIDE SEQUENCE [LARGE SCALE GENOMIC DNA]</scope>
    <source>
        <strain evidence="1">WS_10</strain>
    </source>
</reference>
<evidence type="ECO:0000313" key="1">
    <source>
        <dbReference type="EMBL" id="TMQ70344.1"/>
    </source>
</evidence>
<dbReference type="SUPFAM" id="SSF81301">
    <property type="entry name" value="Nucleotidyltransferase"/>
    <property type="match status" value="1"/>
</dbReference>
<dbReference type="Proteomes" id="UP000319836">
    <property type="component" value="Unassembled WGS sequence"/>
</dbReference>
<proteinExistence type="predicted"/>
<dbReference type="AlphaFoldDB" id="A0A538U367"/>
<sequence length="250" mass="27536">MFTAEERERIRAELLDAAREDERLTGGAITGSAAAGSLDAWSDIDLAFGVREDARISDVMTDWTSRMIERYRSLHHVDVVSGSWIYRVFLLASTLQVDLAFAPAAEFGARAPTFRLVFGRTVELPHAVPPQAESLIGYAWLYGLHARSSLARGRLWQAEHMVSAMRDHVLALACVRHGLPAREGRGIDRLPADVTTPLEDALVRTLERAEIGRALCVTGAALLDETRRIDADLARRLENAIRELSAAPVA</sequence>
<comment type="caution">
    <text evidence="1">The sequence shown here is derived from an EMBL/GenBank/DDBJ whole genome shotgun (WGS) entry which is preliminary data.</text>
</comment>
<name>A0A538U367_UNCEI</name>